<reference evidence="2" key="2">
    <citation type="submission" date="2023-07" db="EMBL/GenBank/DDBJ databases">
        <authorList>
            <person name="Shen H."/>
        </authorList>
    </citation>
    <scope>NUCLEOTIDE SEQUENCE</scope>
    <source>
        <strain evidence="2">TNR-22</strain>
    </source>
</reference>
<name>A0ABT8YKX4_9HYPH</name>
<reference evidence="2" key="1">
    <citation type="journal article" date="2015" name="Int. J. Syst. Evol. Microbiol.">
        <title>Rhizobium alvei sp. nov., isolated from a freshwater river.</title>
        <authorList>
            <person name="Sheu S.Y."/>
            <person name="Huang H.W."/>
            <person name="Young C.C."/>
            <person name="Chen W.M."/>
        </authorList>
    </citation>
    <scope>NUCLEOTIDE SEQUENCE</scope>
    <source>
        <strain evidence="2">TNR-22</strain>
    </source>
</reference>
<keyword evidence="1" id="KW-1133">Transmembrane helix</keyword>
<organism evidence="2 3">
    <name type="scientific">Rhizobium alvei</name>
    <dbReference type="NCBI Taxonomy" id="1132659"/>
    <lineage>
        <taxon>Bacteria</taxon>
        <taxon>Pseudomonadati</taxon>
        <taxon>Pseudomonadota</taxon>
        <taxon>Alphaproteobacteria</taxon>
        <taxon>Hyphomicrobiales</taxon>
        <taxon>Rhizobiaceae</taxon>
        <taxon>Rhizobium/Agrobacterium group</taxon>
        <taxon>Rhizobium</taxon>
    </lineage>
</organism>
<evidence type="ECO:0000256" key="1">
    <source>
        <dbReference type="SAM" id="Phobius"/>
    </source>
</evidence>
<dbReference type="EMBL" id="JAUOZU010000007">
    <property type="protein sequence ID" value="MDO6964325.1"/>
    <property type="molecule type" value="Genomic_DNA"/>
</dbReference>
<keyword evidence="1" id="KW-0472">Membrane</keyword>
<feature type="transmembrane region" description="Helical" evidence="1">
    <location>
        <begin position="6"/>
        <end position="25"/>
    </location>
</feature>
<comment type="caution">
    <text evidence="2">The sequence shown here is derived from an EMBL/GenBank/DDBJ whole genome shotgun (WGS) entry which is preliminary data.</text>
</comment>
<sequence length="124" mass="13535">MGPIAKLSVIGGVLVLILIGIGFLLTERVRQVWPEDMECRSEKLMLNSKVTFGLFSVRTDGKDLVIDLSKTDRRAGTIAMAEYQPIAKAAYCLVEKQGGKVRMVLAGNEVGRFEAGHWISSVAP</sequence>
<evidence type="ECO:0000313" key="2">
    <source>
        <dbReference type="EMBL" id="MDO6964325.1"/>
    </source>
</evidence>
<dbReference type="Proteomes" id="UP001174932">
    <property type="component" value="Unassembled WGS sequence"/>
</dbReference>
<dbReference type="RefSeq" id="WP_304376246.1">
    <property type="nucleotide sequence ID" value="NZ_JAUOZU010000007.1"/>
</dbReference>
<keyword evidence="3" id="KW-1185">Reference proteome</keyword>
<proteinExistence type="predicted"/>
<accession>A0ABT8YKX4</accession>
<keyword evidence="1" id="KW-0812">Transmembrane</keyword>
<protein>
    <recommendedName>
        <fullName evidence="4">Transmembrane protein</fullName>
    </recommendedName>
</protein>
<evidence type="ECO:0008006" key="4">
    <source>
        <dbReference type="Google" id="ProtNLM"/>
    </source>
</evidence>
<gene>
    <name evidence="2" type="ORF">Q4481_10175</name>
</gene>
<evidence type="ECO:0000313" key="3">
    <source>
        <dbReference type="Proteomes" id="UP001174932"/>
    </source>
</evidence>